<feature type="transmembrane region" description="Helical" evidence="2">
    <location>
        <begin position="105"/>
        <end position="129"/>
    </location>
</feature>
<reference evidence="4" key="1">
    <citation type="journal article" date="2019" name="Int. J. Syst. Evol. Microbiol.">
        <title>The Global Catalogue of Microorganisms (GCM) 10K type strain sequencing project: providing services to taxonomists for standard genome sequencing and annotation.</title>
        <authorList>
            <consortium name="The Broad Institute Genomics Platform"/>
            <consortium name="The Broad Institute Genome Sequencing Center for Infectious Disease"/>
            <person name="Wu L."/>
            <person name="Ma J."/>
        </authorList>
    </citation>
    <scope>NUCLEOTIDE SEQUENCE [LARGE SCALE GENOMIC DNA]</scope>
    <source>
        <strain evidence="4">CGMCC 4.7455</strain>
    </source>
</reference>
<keyword evidence="2" id="KW-0812">Transmembrane</keyword>
<dbReference type="EMBL" id="JBHUFU010000015">
    <property type="protein sequence ID" value="MFD1832475.1"/>
    <property type="molecule type" value="Genomic_DNA"/>
</dbReference>
<dbReference type="Proteomes" id="UP001597365">
    <property type="component" value="Unassembled WGS sequence"/>
</dbReference>
<evidence type="ECO:0000256" key="2">
    <source>
        <dbReference type="SAM" id="Phobius"/>
    </source>
</evidence>
<organism evidence="3 4">
    <name type="scientific">Streptomyces desertarenae</name>
    <dbReference type="NCBI Taxonomy" id="2666184"/>
    <lineage>
        <taxon>Bacteria</taxon>
        <taxon>Bacillati</taxon>
        <taxon>Actinomycetota</taxon>
        <taxon>Actinomycetes</taxon>
        <taxon>Kitasatosporales</taxon>
        <taxon>Streptomycetaceae</taxon>
        <taxon>Streptomyces</taxon>
    </lineage>
</organism>
<evidence type="ECO:0000313" key="3">
    <source>
        <dbReference type="EMBL" id="MFD1832475.1"/>
    </source>
</evidence>
<protein>
    <recommendedName>
        <fullName evidence="5">DUF4190 domain-containing protein</fullName>
    </recommendedName>
</protein>
<gene>
    <name evidence="3" type="ORF">ACFSJS_22915</name>
</gene>
<feature type="region of interest" description="Disordered" evidence="1">
    <location>
        <begin position="1"/>
        <end position="30"/>
    </location>
</feature>
<accession>A0ABW4PQW2</accession>
<feature type="region of interest" description="Disordered" evidence="1">
    <location>
        <begin position="270"/>
        <end position="307"/>
    </location>
</feature>
<sequence>MSEQFPHPHPPAPGAPRGGGPAGAVPAHPHAHPYPHPYPYPWPGRPPRNGLGTAALVTGIVGLLLGASFLLSPLGVPLGAAAAVLGAVALRRVRAGTATNRGQALAGMWTGVAGAVLSAALSLVLAMVLGPAFPGRLPETVEVASAVGTPEKPATAGDAVAYGDGLTITASPPLPGGAGAPEEGRRTLILALSNEGTGTVDLQGGGTDVYVGGVPVPAEDAVWEREGPDELAPGEGAAAELSVEVADDTLLLHLDHAPGAAHARAFWEFDLSRPGGGAPGPGDGAPEGPGTPGRPRDGRDDQDVRAV</sequence>
<proteinExistence type="predicted"/>
<keyword evidence="4" id="KW-1185">Reference proteome</keyword>
<comment type="caution">
    <text evidence="3">The sequence shown here is derived from an EMBL/GenBank/DDBJ whole genome shotgun (WGS) entry which is preliminary data.</text>
</comment>
<evidence type="ECO:0000313" key="4">
    <source>
        <dbReference type="Proteomes" id="UP001597365"/>
    </source>
</evidence>
<evidence type="ECO:0008006" key="5">
    <source>
        <dbReference type="Google" id="ProtNLM"/>
    </source>
</evidence>
<keyword evidence="2" id="KW-1133">Transmembrane helix</keyword>
<evidence type="ECO:0000256" key="1">
    <source>
        <dbReference type="SAM" id="MobiDB-lite"/>
    </source>
</evidence>
<keyword evidence="2" id="KW-0472">Membrane</keyword>
<feature type="compositionally biased region" description="Gly residues" evidence="1">
    <location>
        <begin position="274"/>
        <end position="291"/>
    </location>
</feature>
<dbReference type="RefSeq" id="WP_380903415.1">
    <property type="nucleotide sequence ID" value="NZ_JBHUFU010000015.1"/>
</dbReference>
<feature type="compositionally biased region" description="Basic and acidic residues" evidence="1">
    <location>
        <begin position="294"/>
        <end position="307"/>
    </location>
</feature>
<name>A0ABW4PQW2_9ACTN</name>